<reference evidence="4" key="2">
    <citation type="journal article" date="2015" name="Fish Shellfish Immunol.">
        <title>Early steps in the European eel (Anguilla anguilla)-Vibrio vulnificus interaction in the gills: Role of the RtxA13 toxin.</title>
        <authorList>
            <person name="Callol A."/>
            <person name="Pajuelo D."/>
            <person name="Ebbesson L."/>
            <person name="Teles M."/>
            <person name="MacKenzie S."/>
            <person name="Amaro C."/>
        </authorList>
    </citation>
    <scope>NUCLEOTIDE SEQUENCE</scope>
</reference>
<evidence type="ECO:0000256" key="1">
    <source>
        <dbReference type="ARBA" id="ARBA00022737"/>
    </source>
</evidence>
<keyword evidence="2" id="KW-0802">TPR repeat</keyword>
<dbReference type="PANTHER" id="PTHR10271">
    <property type="entry name" value="INTERFERON-INDUCED PROTEIN WITH TETRATRICOPEPTIDE REPEATS"/>
    <property type="match status" value="1"/>
</dbReference>
<evidence type="ECO:0008006" key="5">
    <source>
        <dbReference type="Google" id="ProtNLM"/>
    </source>
</evidence>
<accession>A0A0E9VQY7</accession>
<dbReference type="PANTHER" id="PTHR10271:SF29">
    <property type="entry name" value="INTERFERON-INDUCED PROTEIN WITH TETRATRICOPEPTIDE REPEATS-RELATED"/>
    <property type="match status" value="1"/>
</dbReference>
<evidence type="ECO:0000256" key="3">
    <source>
        <dbReference type="ARBA" id="ARBA00038336"/>
    </source>
</evidence>
<organism evidence="4">
    <name type="scientific">Anguilla anguilla</name>
    <name type="common">European freshwater eel</name>
    <name type="synonym">Muraena anguilla</name>
    <dbReference type="NCBI Taxonomy" id="7936"/>
    <lineage>
        <taxon>Eukaryota</taxon>
        <taxon>Metazoa</taxon>
        <taxon>Chordata</taxon>
        <taxon>Craniata</taxon>
        <taxon>Vertebrata</taxon>
        <taxon>Euteleostomi</taxon>
        <taxon>Actinopterygii</taxon>
        <taxon>Neopterygii</taxon>
        <taxon>Teleostei</taxon>
        <taxon>Anguilliformes</taxon>
        <taxon>Anguillidae</taxon>
        <taxon>Anguilla</taxon>
    </lineage>
</organism>
<evidence type="ECO:0000256" key="2">
    <source>
        <dbReference type="ARBA" id="ARBA00022803"/>
    </source>
</evidence>
<evidence type="ECO:0000313" key="4">
    <source>
        <dbReference type="EMBL" id="JAH79698.1"/>
    </source>
</evidence>
<keyword evidence="1" id="KW-0677">Repeat</keyword>
<protein>
    <recommendedName>
        <fullName evidence="5">Tetratricopeptide repeat protein</fullName>
    </recommendedName>
</protein>
<dbReference type="GO" id="GO:0051607">
    <property type="term" value="P:defense response to virus"/>
    <property type="evidence" value="ECO:0007669"/>
    <property type="project" value="TreeGrafter"/>
</dbReference>
<dbReference type="InterPro" id="IPR011990">
    <property type="entry name" value="TPR-like_helical_dom_sf"/>
</dbReference>
<name>A0A0E9VQY7_ANGAN</name>
<proteinExistence type="inferred from homology"/>
<dbReference type="SUPFAM" id="SSF48452">
    <property type="entry name" value="TPR-like"/>
    <property type="match status" value="1"/>
</dbReference>
<dbReference type="Gene3D" id="1.25.40.10">
    <property type="entry name" value="Tetratricopeptide repeat domain"/>
    <property type="match status" value="1"/>
</dbReference>
<comment type="similarity">
    <text evidence="3">Belongs to the IFIT family.</text>
</comment>
<dbReference type="EMBL" id="GBXM01028879">
    <property type="protein sequence ID" value="JAH79698.1"/>
    <property type="molecule type" value="Transcribed_RNA"/>
</dbReference>
<sequence length="67" mass="8032">MKFFHQYNEKAKECFEKAVELEPEEIEWNKSYAVALYRTESNLTSFEESPACRQLRRVLELDPNMLT</sequence>
<dbReference type="AlphaFoldDB" id="A0A0E9VQY7"/>
<reference evidence="4" key="1">
    <citation type="submission" date="2014-11" db="EMBL/GenBank/DDBJ databases">
        <authorList>
            <person name="Amaro Gonzalez C."/>
        </authorList>
    </citation>
    <scope>NUCLEOTIDE SEQUENCE</scope>
</reference>
<dbReference type="GO" id="GO:0005829">
    <property type="term" value="C:cytosol"/>
    <property type="evidence" value="ECO:0007669"/>
    <property type="project" value="TreeGrafter"/>
</dbReference>